<protein>
    <submittedName>
        <fullName evidence="1">Uncharacterized protein</fullName>
    </submittedName>
</protein>
<gene>
    <name evidence="1" type="ORF">BDN72DRAFT_161933</name>
</gene>
<name>A0ACD2ZX45_9AGAR</name>
<evidence type="ECO:0000313" key="2">
    <source>
        <dbReference type="Proteomes" id="UP000308600"/>
    </source>
</evidence>
<organism evidence="1 2">
    <name type="scientific">Pluteus cervinus</name>
    <dbReference type="NCBI Taxonomy" id="181527"/>
    <lineage>
        <taxon>Eukaryota</taxon>
        <taxon>Fungi</taxon>
        <taxon>Dikarya</taxon>
        <taxon>Basidiomycota</taxon>
        <taxon>Agaricomycotina</taxon>
        <taxon>Agaricomycetes</taxon>
        <taxon>Agaricomycetidae</taxon>
        <taxon>Agaricales</taxon>
        <taxon>Pluteineae</taxon>
        <taxon>Pluteaceae</taxon>
        <taxon>Pluteus</taxon>
    </lineage>
</organism>
<keyword evidence="2" id="KW-1185">Reference proteome</keyword>
<dbReference type="EMBL" id="ML209835">
    <property type="protein sequence ID" value="TFK57939.1"/>
    <property type="molecule type" value="Genomic_DNA"/>
</dbReference>
<sequence>MLFRPLWRKWTLNLLNSQLSTLTISTNCTSQEVWHNTLPNICLPALKYFGITDQNVSLNDLGIFLQQHSSTLSWINLLIQDSSQLVESDGQTSHNRIFAKRRVAFNFPNAEQLTLTPLCVQWLLRGVIYFSAPTGKNGFKQSEPLTPHNYLPKLKSLTITLPYLRADEWAPDFFSQLDKALPTLAEFAKLGPPRDRDPSPSPVSRMNDQGRVEDWFSSLTINAMVVEPDLEQPNIDWFNLHASKGPASPLLALHTVSNLHLNYIITKPEGFHALPKFLALFKGLKRVDVLLQSRKVLKKMDTDFWKGFKQDCPGLETLQFQIAATILQVTMEDLVKGTAAL</sequence>
<proteinExistence type="predicted"/>
<accession>A0ACD2ZX45</accession>
<reference evidence="1 2" key="1">
    <citation type="journal article" date="2019" name="Nat. Ecol. Evol.">
        <title>Megaphylogeny resolves global patterns of mushroom evolution.</title>
        <authorList>
            <person name="Varga T."/>
            <person name="Krizsan K."/>
            <person name="Foldi C."/>
            <person name="Dima B."/>
            <person name="Sanchez-Garcia M."/>
            <person name="Sanchez-Ramirez S."/>
            <person name="Szollosi G.J."/>
            <person name="Szarkandi J.G."/>
            <person name="Papp V."/>
            <person name="Albert L."/>
            <person name="Andreopoulos W."/>
            <person name="Angelini C."/>
            <person name="Antonin V."/>
            <person name="Barry K.W."/>
            <person name="Bougher N.L."/>
            <person name="Buchanan P."/>
            <person name="Buyck B."/>
            <person name="Bense V."/>
            <person name="Catcheside P."/>
            <person name="Chovatia M."/>
            <person name="Cooper J."/>
            <person name="Damon W."/>
            <person name="Desjardin D."/>
            <person name="Finy P."/>
            <person name="Geml J."/>
            <person name="Haridas S."/>
            <person name="Hughes K."/>
            <person name="Justo A."/>
            <person name="Karasinski D."/>
            <person name="Kautmanova I."/>
            <person name="Kiss B."/>
            <person name="Kocsube S."/>
            <person name="Kotiranta H."/>
            <person name="LaButti K.M."/>
            <person name="Lechner B.E."/>
            <person name="Liimatainen K."/>
            <person name="Lipzen A."/>
            <person name="Lukacs Z."/>
            <person name="Mihaltcheva S."/>
            <person name="Morgado L.N."/>
            <person name="Niskanen T."/>
            <person name="Noordeloos M.E."/>
            <person name="Ohm R.A."/>
            <person name="Ortiz-Santana B."/>
            <person name="Ovrebo C."/>
            <person name="Racz N."/>
            <person name="Riley R."/>
            <person name="Savchenko A."/>
            <person name="Shiryaev A."/>
            <person name="Soop K."/>
            <person name="Spirin V."/>
            <person name="Szebenyi C."/>
            <person name="Tomsovsky M."/>
            <person name="Tulloss R.E."/>
            <person name="Uehling J."/>
            <person name="Grigoriev I.V."/>
            <person name="Vagvolgyi C."/>
            <person name="Papp T."/>
            <person name="Martin F.M."/>
            <person name="Miettinen O."/>
            <person name="Hibbett D.S."/>
            <person name="Nagy L.G."/>
        </authorList>
    </citation>
    <scope>NUCLEOTIDE SEQUENCE [LARGE SCALE GENOMIC DNA]</scope>
    <source>
        <strain evidence="1 2">NL-1719</strain>
    </source>
</reference>
<dbReference type="Proteomes" id="UP000308600">
    <property type="component" value="Unassembled WGS sequence"/>
</dbReference>
<evidence type="ECO:0000313" key="1">
    <source>
        <dbReference type="EMBL" id="TFK57939.1"/>
    </source>
</evidence>